<accession>A0A368R591</accession>
<feature type="non-terminal residue" evidence="1">
    <location>
        <position position="1"/>
    </location>
</feature>
<proteinExistence type="predicted"/>
<organism evidence="1">
    <name type="scientific">Setaria italica</name>
    <name type="common">Foxtail millet</name>
    <name type="synonym">Panicum italicum</name>
    <dbReference type="NCBI Taxonomy" id="4555"/>
    <lineage>
        <taxon>Eukaryota</taxon>
        <taxon>Viridiplantae</taxon>
        <taxon>Streptophyta</taxon>
        <taxon>Embryophyta</taxon>
        <taxon>Tracheophyta</taxon>
        <taxon>Spermatophyta</taxon>
        <taxon>Magnoliopsida</taxon>
        <taxon>Liliopsida</taxon>
        <taxon>Poales</taxon>
        <taxon>Poaceae</taxon>
        <taxon>PACMAD clade</taxon>
        <taxon>Panicoideae</taxon>
        <taxon>Panicodae</taxon>
        <taxon>Paniceae</taxon>
        <taxon>Cenchrinae</taxon>
        <taxon>Setaria</taxon>
    </lineage>
</organism>
<dbReference type="EMBL" id="CM003532">
    <property type="protein sequence ID" value="RCV25347.1"/>
    <property type="molecule type" value="Genomic_DNA"/>
</dbReference>
<dbReference type="PANTHER" id="PTHR35161">
    <property type="entry name" value="OS02G0303100 PROTEIN"/>
    <property type="match status" value="1"/>
</dbReference>
<name>A0A368R591_SETIT</name>
<reference evidence="1" key="1">
    <citation type="journal article" date="2012" name="Nat. Biotechnol.">
        <title>Reference genome sequence of the model plant Setaria.</title>
        <authorList>
            <person name="Bennetzen J.L."/>
            <person name="Schmutz J."/>
            <person name="Wang H."/>
            <person name="Percifield R."/>
            <person name="Hawkins J."/>
            <person name="Pontaroli A.C."/>
            <person name="Estep M."/>
            <person name="Feng L."/>
            <person name="Vaughn J.N."/>
            <person name="Grimwood J."/>
            <person name="Jenkins J."/>
            <person name="Barry K."/>
            <person name="Lindquist E."/>
            <person name="Hellsten U."/>
            <person name="Deshpande S."/>
            <person name="Wang X."/>
            <person name="Wu X."/>
            <person name="Mitros T."/>
            <person name="Triplett J."/>
            <person name="Yang X."/>
            <person name="Ye C.Y."/>
            <person name="Mauro-Herrera M."/>
            <person name="Wang L."/>
            <person name="Li P."/>
            <person name="Sharma M."/>
            <person name="Sharma R."/>
            <person name="Ronald P.C."/>
            <person name="Panaud O."/>
            <person name="Kellogg E.A."/>
            <person name="Brutnell T.P."/>
            <person name="Doust A.N."/>
            <person name="Tuskan G.A."/>
            <person name="Rokhsar D."/>
            <person name="Devos K.M."/>
        </authorList>
    </citation>
    <scope>NUCLEOTIDE SEQUENCE [LARGE SCALE GENOMIC DNA]</scope>
    <source>
        <strain evidence="1">Yugu1</strain>
    </source>
</reference>
<dbReference type="OrthoDB" id="592181at2759"/>
<evidence type="ECO:0000313" key="1">
    <source>
        <dbReference type="EMBL" id="RCV25347.1"/>
    </source>
</evidence>
<dbReference type="AlphaFoldDB" id="A0A368R591"/>
<reference evidence="1" key="2">
    <citation type="submission" date="2015-07" db="EMBL/GenBank/DDBJ databases">
        <authorList>
            <person name="Noorani M."/>
        </authorList>
    </citation>
    <scope>NUCLEOTIDE SEQUENCE</scope>
    <source>
        <strain evidence="1">Yugu1</strain>
    </source>
</reference>
<gene>
    <name evidence="1" type="ORF">SETIT_5G159100v2</name>
</gene>
<protein>
    <submittedName>
        <fullName evidence="1">Uncharacterized protein</fullName>
    </submittedName>
</protein>
<dbReference type="PANTHER" id="PTHR35161:SF1">
    <property type="entry name" value="OS02G0138300 PROTEIN"/>
    <property type="match status" value="1"/>
</dbReference>
<sequence>GSGAPDSVGKCLADRLQVSNVWVGNAGSVKLRGVSFTSKGFGIERVRDDYKQLSRVLQALIRISGGDITKVPPDYREFLALLGNDNLTMRDEFLIVNHAALLPMKNRTEVFLMLHNIIVKYLGRTNRAKKRRILSKLPYENDWLDTARANAQINKWVVKCQNEYRRTQLDLLRLNRNVRSHLHEYNDDNIEEILYCEWPELLMDMVKLLHLEGELEDTDIQNKFG</sequence>